<feature type="binding site" evidence="26">
    <location>
        <position position="53"/>
    </location>
    <ligand>
        <name>ATP</name>
        <dbReference type="ChEBI" id="CHEBI:30616"/>
    </ligand>
</feature>
<keyword evidence="31" id="KW-1185">Reference proteome</keyword>
<evidence type="ECO:0000259" key="29">
    <source>
        <dbReference type="PROSITE" id="PS50011"/>
    </source>
</evidence>
<evidence type="ECO:0000256" key="17">
    <source>
        <dbReference type="ARBA" id="ARBA00022840"/>
    </source>
</evidence>
<evidence type="ECO:0000256" key="11">
    <source>
        <dbReference type="ARBA" id="ARBA00022553"/>
    </source>
</evidence>
<evidence type="ECO:0000256" key="2">
    <source>
        <dbReference type="ARBA" id="ARBA00004413"/>
    </source>
</evidence>
<keyword evidence="13" id="KW-0053">Apoptosis</keyword>
<dbReference type="PRINTS" id="PR00109">
    <property type="entry name" value="TYRKINASE"/>
</dbReference>
<reference evidence="30" key="1">
    <citation type="submission" date="2025-08" db="UniProtKB">
        <authorList>
            <consortium name="Ensembl"/>
        </authorList>
    </citation>
    <scope>IDENTIFICATION</scope>
</reference>
<keyword evidence="14" id="KW-0479">Metal-binding</keyword>
<keyword evidence="12" id="KW-0808">Transferase</keyword>
<evidence type="ECO:0000313" key="31">
    <source>
        <dbReference type="Proteomes" id="UP000694396"/>
    </source>
</evidence>
<dbReference type="PROSITE" id="PS00108">
    <property type="entry name" value="PROTEIN_KINASE_ST"/>
    <property type="match status" value="1"/>
</dbReference>
<evidence type="ECO:0000256" key="9">
    <source>
        <dbReference type="ARBA" id="ARBA00022499"/>
    </source>
</evidence>
<feature type="compositionally biased region" description="Polar residues" evidence="28">
    <location>
        <begin position="296"/>
        <end position="322"/>
    </location>
</feature>
<evidence type="ECO:0000256" key="15">
    <source>
        <dbReference type="ARBA" id="ARBA00022741"/>
    </source>
</evidence>
<dbReference type="GO" id="GO:0019901">
    <property type="term" value="F:protein kinase binding"/>
    <property type="evidence" value="ECO:0007669"/>
    <property type="project" value="UniProtKB-ARBA"/>
</dbReference>
<evidence type="ECO:0000256" key="4">
    <source>
        <dbReference type="ARBA" id="ARBA00006529"/>
    </source>
</evidence>
<evidence type="ECO:0000256" key="21">
    <source>
        <dbReference type="ARBA" id="ARBA00023016"/>
    </source>
</evidence>
<dbReference type="PIRSF" id="PIRSF038168">
    <property type="entry name" value="MAPKKK7"/>
    <property type="match status" value="1"/>
</dbReference>
<name>A0A8C3R7W7_9PASS</name>
<dbReference type="PANTHER" id="PTHR46716">
    <property type="entry name" value="MITOGEN-ACTIVATED PROTEIN KINASE KINASE KINASE 7"/>
    <property type="match status" value="1"/>
</dbReference>
<evidence type="ECO:0000256" key="24">
    <source>
        <dbReference type="ARBA" id="ARBA00047559"/>
    </source>
</evidence>
<keyword evidence="15 26" id="KW-0547">Nucleotide-binding</keyword>
<dbReference type="FunFam" id="3.30.200.20:FF:000152">
    <property type="entry name" value="Mitogen-activated protein kinase kinase kinase 7"/>
    <property type="match status" value="1"/>
</dbReference>
<evidence type="ECO:0000256" key="6">
    <source>
        <dbReference type="ARBA" id="ARBA00017660"/>
    </source>
</evidence>
<evidence type="ECO:0000256" key="5">
    <source>
        <dbReference type="ARBA" id="ARBA00012406"/>
    </source>
</evidence>
<evidence type="ECO:0000256" key="18">
    <source>
        <dbReference type="ARBA" id="ARBA00022842"/>
    </source>
</evidence>
<dbReference type="InterPro" id="IPR001245">
    <property type="entry name" value="Ser-Thr/Tyr_kinase_cat_dom"/>
</dbReference>
<comment type="subcellular location">
    <subcellularLocation>
        <location evidence="2">Cell membrane</location>
        <topology evidence="2">Peripheral membrane protein</topology>
        <orientation evidence="2">Cytoplasmic side</orientation>
    </subcellularLocation>
    <subcellularLocation>
        <location evidence="3">Cytoplasm</location>
    </subcellularLocation>
</comment>
<keyword evidence="18" id="KW-0460">Magnesium</keyword>
<dbReference type="InterPro" id="IPR011009">
    <property type="entry name" value="Kinase-like_dom_sf"/>
</dbReference>
<feature type="domain" description="Protein kinase" evidence="29">
    <location>
        <begin position="26"/>
        <end position="281"/>
    </location>
</feature>
<accession>A0A8C3R7W7</accession>
<evidence type="ECO:0000256" key="16">
    <source>
        <dbReference type="ARBA" id="ARBA00022777"/>
    </source>
</evidence>
<sequence length="588" mass="65345">MSAAASAEMIETPPVLNFEEIDYKEIEVEEVVGRGAFGVVCKAKWRAKDVAIKQIESESERKAFIVELRQLSRVNHPNIVKLYGACLNPVCLVMEYAEGGSLYNVLHGAEPLPHYTAAHAMSWCLQCSQGVAYLHSMKPKALIHRDLKPPNLLLVAGGTVLKICDFGTACDIQTHMTNNKGSAAWMAPEVFEGSNYSEKCDVFSWGIILWEVITRRKPFDEIGGPAFRIMWAVHNGTRPPLIKNLPKPIESLMTRCWSKDPSQRPSMEEIVKIMTHLMRYFPGADEPLQYPCQYSDEGQSNSATSTGSFMDITSTNTSNKSDANMEPSDFQGASTNDTIKRLESKLAQQIKNTAKQPGDPGRLSLPPSRGSSVESLSDVRARPPSALVSGEAKRMSADMSEIEARIASITAGNGQQRRRSVQDLSVAGTESSQESRNSSRSSSPSVRMITTSGPTSEKPTRNPWTPDDAETNGSDNSIPMAYLTLDHQLQPLAPCPNSKESMAVFEQHCKMAQEYMKVQTEIALLLQRKQELIAELDQDEKDQQNTSRLVQEHKKLLDENKSLSTYYQQCKKQLEVIRNQQQKRPGTS</sequence>
<dbReference type="PANTHER" id="PTHR46716:SF1">
    <property type="entry name" value="MITOGEN-ACTIVATED PROTEIN KINASE KINASE KINASE 7"/>
    <property type="match status" value="1"/>
</dbReference>
<dbReference type="GO" id="GO:0005524">
    <property type="term" value="F:ATP binding"/>
    <property type="evidence" value="ECO:0007669"/>
    <property type="project" value="UniProtKB-UniRule"/>
</dbReference>
<dbReference type="FunFam" id="1.10.510.10:FF:000143">
    <property type="entry name" value="Mitogen-activated protein kinase kinase kinase 7"/>
    <property type="match status" value="1"/>
</dbReference>
<dbReference type="PROSITE" id="PS00107">
    <property type="entry name" value="PROTEIN_KINASE_ATP"/>
    <property type="match status" value="1"/>
</dbReference>
<dbReference type="Ensembl" id="ENSCRFT00000017564.1">
    <property type="protein sequence ID" value="ENSCRFP00000016972.1"/>
    <property type="gene ID" value="ENSCRFG00000012958.1"/>
</dbReference>
<proteinExistence type="inferred from homology"/>
<dbReference type="SMART" id="SM00220">
    <property type="entry name" value="S_TKc"/>
    <property type="match status" value="1"/>
</dbReference>
<protein>
    <recommendedName>
        <fullName evidence="6">Mitogen-activated protein kinase kinase kinase 7</fullName>
        <ecNumber evidence="5">2.7.11.25</ecNumber>
    </recommendedName>
</protein>
<evidence type="ECO:0000256" key="12">
    <source>
        <dbReference type="ARBA" id="ARBA00022679"/>
    </source>
</evidence>
<reference evidence="30" key="2">
    <citation type="submission" date="2025-09" db="UniProtKB">
        <authorList>
            <consortium name="Ensembl"/>
        </authorList>
    </citation>
    <scope>IDENTIFICATION</scope>
</reference>
<comment type="catalytic activity">
    <reaction evidence="25">
        <text>L-seryl-[protein] + ATP = O-phospho-L-seryl-[protein] + ADP + H(+)</text>
        <dbReference type="Rhea" id="RHEA:17989"/>
        <dbReference type="Rhea" id="RHEA-COMP:9863"/>
        <dbReference type="Rhea" id="RHEA-COMP:11604"/>
        <dbReference type="ChEBI" id="CHEBI:15378"/>
        <dbReference type="ChEBI" id="CHEBI:29999"/>
        <dbReference type="ChEBI" id="CHEBI:30616"/>
        <dbReference type="ChEBI" id="CHEBI:83421"/>
        <dbReference type="ChEBI" id="CHEBI:456216"/>
        <dbReference type="EC" id="2.7.11.25"/>
    </reaction>
</comment>
<feature type="region of interest" description="Disordered" evidence="28">
    <location>
        <begin position="350"/>
        <end position="394"/>
    </location>
</feature>
<comment type="similarity">
    <text evidence="4">Belongs to the protein kinase superfamily. STE Ser/Thr protein kinase family. MAP kinase kinase kinase subfamily.</text>
</comment>
<dbReference type="GO" id="GO:0071560">
    <property type="term" value="P:cellular response to transforming growth factor beta stimulus"/>
    <property type="evidence" value="ECO:0007669"/>
    <property type="project" value="UniProtKB-ARBA"/>
</dbReference>
<dbReference type="EC" id="2.7.11.25" evidence="5"/>
<dbReference type="GO" id="GO:0007254">
    <property type="term" value="P:JNK cascade"/>
    <property type="evidence" value="ECO:0007669"/>
    <property type="project" value="TreeGrafter"/>
</dbReference>
<keyword evidence="7" id="KW-1003">Cell membrane</keyword>
<evidence type="ECO:0000256" key="22">
    <source>
        <dbReference type="ARBA" id="ARBA00023136"/>
    </source>
</evidence>
<dbReference type="GO" id="GO:0004709">
    <property type="term" value="F:MAP kinase kinase kinase activity"/>
    <property type="evidence" value="ECO:0007669"/>
    <property type="project" value="UniProtKB-EC"/>
</dbReference>
<evidence type="ECO:0000256" key="3">
    <source>
        <dbReference type="ARBA" id="ARBA00004496"/>
    </source>
</evidence>
<evidence type="ECO:0000256" key="10">
    <source>
        <dbReference type="ARBA" id="ARBA00022527"/>
    </source>
</evidence>
<dbReference type="GO" id="GO:0043410">
    <property type="term" value="P:positive regulation of MAPK cascade"/>
    <property type="evidence" value="ECO:0007669"/>
    <property type="project" value="UniProtKB-ARBA"/>
</dbReference>
<dbReference type="InterPro" id="IPR017441">
    <property type="entry name" value="Protein_kinase_ATP_BS"/>
</dbReference>
<evidence type="ECO:0000256" key="1">
    <source>
        <dbReference type="ARBA" id="ARBA00001946"/>
    </source>
</evidence>
<evidence type="ECO:0000256" key="8">
    <source>
        <dbReference type="ARBA" id="ARBA00022490"/>
    </source>
</evidence>
<keyword evidence="27" id="KW-0175">Coiled coil</keyword>
<dbReference type="SUPFAM" id="SSF56112">
    <property type="entry name" value="Protein kinase-like (PK-like)"/>
    <property type="match status" value="1"/>
</dbReference>
<dbReference type="GO" id="GO:0005886">
    <property type="term" value="C:plasma membrane"/>
    <property type="evidence" value="ECO:0007669"/>
    <property type="project" value="UniProtKB-SubCell"/>
</dbReference>
<evidence type="ECO:0000256" key="25">
    <source>
        <dbReference type="ARBA" id="ARBA00048329"/>
    </source>
</evidence>
<dbReference type="GO" id="GO:0006915">
    <property type="term" value="P:apoptotic process"/>
    <property type="evidence" value="ECO:0007669"/>
    <property type="project" value="UniProtKB-KW"/>
</dbReference>
<keyword evidence="20" id="KW-0805">Transcription regulation</keyword>
<feature type="region of interest" description="Disordered" evidence="28">
    <location>
        <begin position="291"/>
        <end position="334"/>
    </location>
</feature>
<comment type="cofactor">
    <cofactor evidence="1">
        <name>Mg(2+)</name>
        <dbReference type="ChEBI" id="CHEBI:18420"/>
    </cofactor>
</comment>
<dbReference type="GO" id="GO:0006955">
    <property type="term" value="P:immune response"/>
    <property type="evidence" value="ECO:0007669"/>
    <property type="project" value="TreeGrafter"/>
</dbReference>
<evidence type="ECO:0000256" key="20">
    <source>
        <dbReference type="ARBA" id="ARBA00023015"/>
    </source>
</evidence>
<dbReference type="AlphaFoldDB" id="A0A8C3R7W7"/>
<keyword evidence="16" id="KW-0418">Kinase</keyword>
<evidence type="ECO:0000313" key="30">
    <source>
        <dbReference type="Ensembl" id="ENSCRFP00000016972.1"/>
    </source>
</evidence>
<dbReference type="InterPro" id="IPR008271">
    <property type="entry name" value="Ser/Thr_kinase_AS"/>
</dbReference>
<dbReference type="Proteomes" id="UP000694396">
    <property type="component" value="Unplaced"/>
</dbReference>
<evidence type="ECO:0000256" key="26">
    <source>
        <dbReference type="PROSITE-ProRule" id="PRU10141"/>
    </source>
</evidence>
<keyword evidence="19" id="KW-0832">Ubl conjugation</keyword>
<feature type="compositionally biased region" description="Low complexity" evidence="28">
    <location>
        <begin position="431"/>
        <end position="447"/>
    </location>
</feature>
<keyword evidence="22" id="KW-0472">Membrane</keyword>
<evidence type="ECO:0000256" key="23">
    <source>
        <dbReference type="ARBA" id="ARBA00023163"/>
    </source>
</evidence>
<keyword evidence="9" id="KW-1017">Isopeptide bond</keyword>
<dbReference type="InterPro" id="IPR049637">
    <property type="entry name" value="MAP3K7"/>
</dbReference>
<evidence type="ECO:0000256" key="13">
    <source>
        <dbReference type="ARBA" id="ARBA00022703"/>
    </source>
</evidence>
<organism evidence="30 31">
    <name type="scientific">Cyanoderma ruficeps</name>
    <name type="common">rufous-capped babbler</name>
    <dbReference type="NCBI Taxonomy" id="181631"/>
    <lineage>
        <taxon>Eukaryota</taxon>
        <taxon>Metazoa</taxon>
        <taxon>Chordata</taxon>
        <taxon>Craniata</taxon>
        <taxon>Vertebrata</taxon>
        <taxon>Euteleostomi</taxon>
        <taxon>Archelosauria</taxon>
        <taxon>Archosauria</taxon>
        <taxon>Dinosauria</taxon>
        <taxon>Saurischia</taxon>
        <taxon>Theropoda</taxon>
        <taxon>Coelurosauria</taxon>
        <taxon>Aves</taxon>
        <taxon>Neognathae</taxon>
        <taxon>Neoaves</taxon>
        <taxon>Telluraves</taxon>
        <taxon>Australaves</taxon>
        <taxon>Passeriformes</taxon>
        <taxon>Sylvioidea</taxon>
        <taxon>Timaliidae</taxon>
        <taxon>Cyanoderma</taxon>
    </lineage>
</organism>
<keyword evidence="17 26" id="KW-0067">ATP-binding</keyword>
<dbReference type="CDD" id="cd14058">
    <property type="entry name" value="STKc_TAK1"/>
    <property type="match status" value="1"/>
</dbReference>
<dbReference type="Gene3D" id="1.10.510.10">
    <property type="entry name" value="Transferase(Phosphotransferase) domain 1"/>
    <property type="match status" value="1"/>
</dbReference>
<dbReference type="GO" id="GO:0005737">
    <property type="term" value="C:cytoplasm"/>
    <property type="evidence" value="ECO:0007669"/>
    <property type="project" value="UniProtKB-SubCell"/>
</dbReference>
<comment type="catalytic activity">
    <reaction evidence="24">
        <text>L-threonyl-[protein] + ATP = O-phospho-L-threonyl-[protein] + ADP + H(+)</text>
        <dbReference type="Rhea" id="RHEA:46608"/>
        <dbReference type="Rhea" id="RHEA-COMP:11060"/>
        <dbReference type="Rhea" id="RHEA-COMP:11605"/>
        <dbReference type="ChEBI" id="CHEBI:15378"/>
        <dbReference type="ChEBI" id="CHEBI:30013"/>
        <dbReference type="ChEBI" id="CHEBI:30616"/>
        <dbReference type="ChEBI" id="CHEBI:61977"/>
        <dbReference type="ChEBI" id="CHEBI:456216"/>
        <dbReference type="EC" id="2.7.11.25"/>
    </reaction>
</comment>
<keyword evidence="10" id="KW-0723">Serine/threonine-protein kinase</keyword>
<evidence type="ECO:0000256" key="27">
    <source>
        <dbReference type="SAM" id="Coils"/>
    </source>
</evidence>
<feature type="compositionally biased region" description="Polar residues" evidence="28">
    <location>
        <begin position="448"/>
        <end position="457"/>
    </location>
</feature>
<dbReference type="GO" id="GO:0009893">
    <property type="term" value="P:positive regulation of metabolic process"/>
    <property type="evidence" value="ECO:0007669"/>
    <property type="project" value="UniProtKB-ARBA"/>
</dbReference>
<evidence type="ECO:0000256" key="7">
    <source>
        <dbReference type="ARBA" id="ARBA00022475"/>
    </source>
</evidence>
<evidence type="ECO:0000256" key="28">
    <source>
        <dbReference type="SAM" id="MobiDB-lite"/>
    </source>
</evidence>
<dbReference type="GO" id="GO:0000287">
    <property type="term" value="F:magnesium ion binding"/>
    <property type="evidence" value="ECO:0007669"/>
    <property type="project" value="InterPro"/>
</dbReference>
<evidence type="ECO:0000256" key="19">
    <source>
        <dbReference type="ARBA" id="ARBA00022843"/>
    </source>
</evidence>
<keyword evidence="11" id="KW-0597">Phosphoprotein</keyword>
<dbReference type="PROSITE" id="PS50011">
    <property type="entry name" value="PROTEIN_KINASE_DOM"/>
    <property type="match status" value="1"/>
</dbReference>
<feature type="coiled-coil region" evidence="27">
    <location>
        <begin position="515"/>
        <end position="546"/>
    </location>
</feature>
<dbReference type="Gene3D" id="3.30.200.20">
    <property type="entry name" value="Phosphorylase Kinase, domain 1"/>
    <property type="match status" value="1"/>
</dbReference>
<feature type="region of interest" description="Disordered" evidence="28">
    <location>
        <begin position="408"/>
        <end position="475"/>
    </location>
</feature>
<dbReference type="InterPro" id="IPR000719">
    <property type="entry name" value="Prot_kinase_dom"/>
</dbReference>
<evidence type="ECO:0000256" key="14">
    <source>
        <dbReference type="ARBA" id="ARBA00022723"/>
    </source>
</evidence>
<keyword evidence="21" id="KW-0346">Stress response</keyword>
<keyword evidence="8" id="KW-0963">Cytoplasm</keyword>
<dbReference type="GO" id="GO:0043123">
    <property type="term" value="P:positive regulation of canonical NF-kappaB signal transduction"/>
    <property type="evidence" value="ECO:0007669"/>
    <property type="project" value="UniProtKB-ARBA"/>
</dbReference>
<dbReference type="Pfam" id="PF07714">
    <property type="entry name" value="PK_Tyr_Ser-Thr"/>
    <property type="match status" value="1"/>
</dbReference>
<keyword evidence="23" id="KW-0804">Transcription</keyword>
<dbReference type="GO" id="GO:0005102">
    <property type="term" value="F:signaling receptor binding"/>
    <property type="evidence" value="ECO:0007669"/>
    <property type="project" value="UniProtKB-ARBA"/>
</dbReference>